<dbReference type="EMBL" id="JAAGPU010000003">
    <property type="protein sequence ID" value="NEU03871.1"/>
    <property type="molecule type" value="Genomic_DNA"/>
</dbReference>
<gene>
    <name evidence="1" type="ORF">G3M99_03165</name>
</gene>
<reference evidence="1 2" key="1">
    <citation type="submission" date="2020-02" db="EMBL/GenBank/DDBJ databases">
        <title>Genome assembly of a novel Clostridium senegalense strain.</title>
        <authorList>
            <person name="Gupta T.B."/>
            <person name="Jauregui R."/>
            <person name="Maclean P."/>
            <person name="Nawarathana A."/>
            <person name="Brightwell G."/>
        </authorList>
    </citation>
    <scope>NUCLEOTIDE SEQUENCE [LARGE SCALE GENOMIC DNA]</scope>
    <source>
        <strain evidence="1 2">AGRFS4</strain>
    </source>
</reference>
<evidence type="ECO:0000313" key="2">
    <source>
        <dbReference type="Proteomes" id="UP000481872"/>
    </source>
</evidence>
<dbReference type="RefSeq" id="WP_199869184.1">
    <property type="nucleotide sequence ID" value="NZ_JAAGPU010000003.1"/>
</dbReference>
<dbReference type="Pfam" id="PF12983">
    <property type="entry name" value="DUF3867"/>
    <property type="match status" value="1"/>
</dbReference>
<dbReference type="AlphaFoldDB" id="A0A6M0H1U5"/>
<protein>
    <submittedName>
        <fullName evidence="1">DUF3867 domain-containing protein</fullName>
    </submittedName>
</protein>
<evidence type="ECO:0000313" key="1">
    <source>
        <dbReference type="EMBL" id="NEU03871.1"/>
    </source>
</evidence>
<sequence>MSDIINFNELKTKASDKDIDKFENYIYELYYSMSQGKMNISDFTKSLKEYMDKNSISNEKLMNIQKKLMERYGFDTEDLQNQMKDFGVDLNSMGLGNITEEYENLRKTISFQEKYQGKTQSSAVMIYKITNDINDLDILLEQENVILRSPNKIDIQDIELNEFLCSYKKLLEGKVLKISICENAKEYEY</sequence>
<dbReference type="Proteomes" id="UP000481872">
    <property type="component" value="Unassembled WGS sequence"/>
</dbReference>
<dbReference type="InterPro" id="IPR024218">
    <property type="entry name" value="DUF3867"/>
</dbReference>
<keyword evidence="2" id="KW-1185">Reference proteome</keyword>
<name>A0A6M0H1U5_9CLOT</name>
<organism evidence="1 2">
    <name type="scientific">Clostridium senegalense</name>
    <dbReference type="NCBI Taxonomy" id="1465809"/>
    <lineage>
        <taxon>Bacteria</taxon>
        <taxon>Bacillati</taxon>
        <taxon>Bacillota</taxon>
        <taxon>Clostridia</taxon>
        <taxon>Eubacteriales</taxon>
        <taxon>Clostridiaceae</taxon>
        <taxon>Clostridium</taxon>
    </lineage>
</organism>
<proteinExistence type="predicted"/>
<accession>A0A6M0H1U5</accession>
<comment type="caution">
    <text evidence="1">The sequence shown here is derived from an EMBL/GenBank/DDBJ whole genome shotgun (WGS) entry which is preliminary data.</text>
</comment>